<proteinExistence type="predicted"/>
<evidence type="ECO:0000313" key="3">
    <source>
        <dbReference type="Proteomes" id="UP001139494"/>
    </source>
</evidence>
<reference evidence="2" key="1">
    <citation type="journal article" date="2023" name="Front. Microbiol.">
        <title>Genomic-based phylogenetic and metabolic analyses of the genus Natronomonas, and description of Natronomonas aquatica sp. nov.</title>
        <authorList>
            <person name="Garcia-Roldan A."/>
            <person name="Duran-Viseras A."/>
            <person name="de la Haba R.R."/>
            <person name="Corral P."/>
            <person name="Sanchez-Porro C."/>
            <person name="Ventosa A."/>
        </authorList>
    </citation>
    <scope>NUCLEOTIDE SEQUENCE</scope>
    <source>
        <strain evidence="2">F2-12</strain>
    </source>
</reference>
<dbReference type="PANTHER" id="PTHR35864:SF1">
    <property type="entry name" value="ZINC METALLOPROTEASE YWHC-RELATED"/>
    <property type="match status" value="1"/>
</dbReference>
<sequence length="216" mass="22641">MNTLRVGGIEFSASELRDLAVAWVALGIAFGVFIIVATGHSVFLEVLPALLSPLFARVFAASMLTVGIGFLLHELAHKVVAIRFGQIASFRADYRMLALCVGAAFAGFLFAAPGAVYHRGRITPRQRGLVSVAGPLTNVVLVGAFLPFAFLPGFPGKVGGLGVLVNAFLAAFNMVPFGPLDGRTVLSWSRPVFAAVFAGSALLTVGSVLFVGFPSF</sequence>
<gene>
    <name evidence="2" type="ORF">KM295_04120</name>
</gene>
<evidence type="ECO:0000256" key="1">
    <source>
        <dbReference type="SAM" id="Phobius"/>
    </source>
</evidence>
<keyword evidence="2" id="KW-0378">Hydrolase</keyword>
<feature type="transmembrane region" description="Helical" evidence="1">
    <location>
        <begin position="192"/>
        <end position="213"/>
    </location>
</feature>
<keyword evidence="1" id="KW-0812">Transmembrane</keyword>
<dbReference type="AlphaFoldDB" id="A0A9R1CRP1"/>
<name>A0A9R1CRP1_9EURY</name>
<dbReference type="Proteomes" id="UP001139494">
    <property type="component" value="Unassembled WGS sequence"/>
</dbReference>
<feature type="transmembrane region" description="Helical" evidence="1">
    <location>
        <begin position="20"/>
        <end position="42"/>
    </location>
</feature>
<dbReference type="InterPro" id="IPR052348">
    <property type="entry name" value="Metallopeptidase_M50B"/>
</dbReference>
<keyword evidence="2" id="KW-0482">Metalloprotease</keyword>
<feature type="transmembrane region" description="Helical" evidence="1">
    <location>
        <begin position="96"/>
        <end position="117"/>
    </location>
</feature>
<keyword evidence="1" id="KW-1133">Transmembrane helix</keyword>
<dbReference type="EMBL" id="JAHLKM010000003">
    <property type="protein sequence ID" value="MCQ4332690.1"/>
    <property type="molecule type" value="Genomic_DNA"/>
</dbReference>
<dbReference type="RefSeq" id="WP_256028627.1">
    <property type="nucleotide sequence ID" value="NZ_JAHLKM010000003.1"/>
</dbReference>
<dbReference type="GO" id="GO:0008237">
    <property type="term" value="F:metallopeptidase activity"/>
    <property type="evidence" value="ECO:0007669"/>
    <property type="project" value="UniProtKB-KW"/>
</dbReference>
<comment type="caution">
    <text evidence="2">The sequence shown here is derived from an EMBL/GenBank/DDBJ whole genome shotgun (WGS) entry which is preliminary data.</text>
</comment>
<dbReference type="PANTHER" id="PTHR35864">
    <property type="entry name" value="ZINC METALLOPROTEASE MJ0611-RELATED"/>
    <property type="match status" value="1"/>
</dbReference>
<evidence type="ECO:0000313" key="2">
    <source>
        <dbReference type="EMBL" id="MCQ4332690.1"/>
    </source>
</evidence>
<feature type="transmembrane region" description="Helical" evidence="1">
    <location>
        <begin position="54"/>
        <end position="76"/>
    </location>
</feature>
<organism evidence="2 3">
    <name type="scientific">Natronomonas aquatica</name>
    <dbReference type="NCBI Taxonomy" id="2841590"/>
    <lineage>
        <taxon>Archaea</taxon>
        <taxon>Methanobacteriati</taxon>
        <taxon>Methanobacteriota</taxon>
        <taxon>Stenosarchaea group</taxon>
        <taxon>Halobacteria</taxon>
        <taxon>Halobacteriales</taxon>
        <taxon>Natronomonadaceae</taxon>
        <taxon>Natronomonas</taxon>
    </lineage>
</organism>
<feature type="transmembrane region" description="Helical" evidence="1">
    <location>
        <begin position="129"/>
        <end position="152"/>
    </location>
</feature>
<feature type="transmembrane region" description="Helical" evidence="1">
    <location>
        <begin position="158"/>
        <end position="180"/>
    </location>
</feature>
<protein>
    <submittedName>
        <fullName evidence="2">Metalloprotease</fullName>
    </submittedName>
</protein>
<keyword evidence="1" id="KW-0472">Membrane</keyword>
<keyword evidence="3" id="KW-1185">Reference proteome</keyword>
<accession>A0A9R1CRP1</accession>
<keyword evidence="2" id="KW-0645">Protease</keyword>